<dbReference type="EC" id="2.7.1.40" evidence="6 16"/>
<evidence type="ECO:0000313" key="22">
    <source>
        <dbReference type="Proteomes" id="UP001320159"/>
    </source>
</evidence>
<keyword evidence="7 17" id="KW-0808">Transferase</keyword>
<evidence type="ECO:0000256" key="1">
    <source>
        <dbReference type="ARBA" id="ARBA00001946"/>
    </source>
</evidence>
<dbReference type="GO" id="GO:0016301">
    <property type="term" value="F:kinase activity"/>
    <property type="evidence" value="ECO:0007669"/>
    <property type="project" value="UniProtKB-KW"/>
</dbReference>
<dbReference type="InterPro" id="IPR036918">
    <property type="entry name" value="Pyrv_Knase_C_sf"/>
</dbReference>
<reference evidence="21 22" key="1">
    <citation type="submission" date="2017-11" db="EMBL/GenBank/DDBJ databases">
        <title>Isolation and Characterization of Family Methanocellaceae Species from Potential Methane Hydrate Area Offshore Southwestern Taiwan.</title>
        <authorList>
            <person name="Zhang W.-L."/>
            <person name="Chen W.-C."/>
            <person name="Lai M.-C."/>
            <person name="Chen S.-C."/>
        </authorList>
    </citation>
    <scope>NUCLEOTIDE SEQUENCE [LARGE SCALE GENOMIC DNA]</scope>
    <source>
        <strain evidence="21 22">CWC-04</strain>
    </source>
</reference>
<comment type="similarity">
    <text evidence="5 17">Belongs to the pyruvate kinase family.</text>
</comment>
<evidence type="ECO:0000256" key="4">
    <source>
        <dbReference type="ARBA" id="ARBA00006237"/>
    </source>
</evidence>
<dbReference type="PROSITE" id="PS00110">
    <property type="entry name" value="PYRUVATE_KINASE"/>
    <property type="match status" value="1"/>
</dbReference>
<evidence type="ECO:0000256" key="12">
    <source>
        <dbReference type="ARBA" id="ARBA00022842"/>
    </source>
</evidence>
<comment type="cofactor">
    <cofactor evidence="1">
        <name>Mg(2+)</name>
        <dbReference type="ChEBI" id="CHEBI:18420"/>
    </cofactor>
</comment>
<dbReference type="GO" id="GO:0005524">
    <property type="term" value="F:ATP binding"/>
    <property type="evidence" value="ECO:0007669"/>
    <property type="project" value="UniProtKB-KW"/>
</dbReference>
<evidence type="ECO:0000259" key="18">
    <source>
        <dbReference type="Pfam" id="PF00224"/>
    </source>
</evidence>
<dbReference type="GO" id="GO:0030955">
    <property type="term" value="F:potassium ion binding"/>
    <property type="evidence" value="ECO:0007669"/>
    <property type="project" value="UniProtKB-UniRule"/>
</dbReference>
<evidence type="ECO:0000256" key="5">
    <source>
        <dbReference type="ARBA" id="ARBA00008663"/>
    </source>
</evidence>
<keyword evidence="9" id="KW-0547">Nucleotide-binding</keyword>
<comment type="pathway">
    <text evidence="3 17">Carbohydrate degradation; glycolysis; pyruvate from D-glyceraldehyde 3-phosphate: step 5/5.</text>
</comment>
<evidence type="ECO:0000256" key="8">
    <source>
        <dbReference type="ARBA" id="ARBA00022723"/>
    </source>
</evidence>
<sequence>MRKTKIVCTIGPACDTQEKLEKLIEAGMNVTRLNMSHADHEYHRKTIKNIRYVSEALDVPVGILMDLQGPKIRIGTLKEKVILKPGEEYVLTARDVPGDSHEVNIPFKELPSSVSKGQTLLIDDGLIELKAENVTGTDIITRVIRGGELKERKGINLPNTSIKAKSITDKDVRDLLFGIDEGVDMLAMSFVRSADDILDLRKIMEDNSADIPIIAKIEKHEGVKNINSIIDVVEGIMVARGDLGIEIPMEEVPLVQKMIISKCNAKGIPVITATQMLDSMIRNPMPTRAEATDVANAVFDGTDALMLSGETAFGEYPLEAVKAMALIAKNTEDSDCYKQAIAAKTPKPSLSITDSVAFATTESARYLKAQAIITATQTGFTARKVSKYRPQLPILAVTTDQKVMRQLTLSWGVFPIKIGEEPDIDRLISDSIENCLKKGYLHTGDLVVITAGILVGIPGSTNIMKIHVVAKELAKGLGIGKNIVKGTVVKAVKTEDFDKIKEGNILVIKEADVDKIEKIRKAGAILTEEQGLTSYSAIIGREVGIPVVVGVKNATSILNDGMKVTVDTIRGIIYEGYIRLPSD</sequence>
<keyword evidence="22" id="KW-1185">Reference proteome</keyword>
<keyword evidence="15 21" id="KW-0670">Pyruvate</keyword>
<dbReference type="Pfam" id="PF00224">
    <property type="entry name" value="PK"/>
    <property type="match status" value="1"/>
</dbReference>
<organism evidence="21 22">
    <name type="scientific">Methanooceanicella nereidis</name>
    <dbReference type="NCBI Taxonomy" id="2052831"/>
    <lineage>
        <taxon>Archaea</taxon>
        <taxon>Methanobacteriati</taxon>
        <taxon>Methanobacteriota</taxon>
        <taxon>Stenosarchaea group</taxon>
        <taxon>Methanomicrobia</taxon>
        <taxon>Methanocellales</taxon>
        <taxon>Methanocellaceae</taxon>
        <taxon>Methanooceanicella</taxon>
    </lineage>
</organism>
<keyword evidence="12 17" id="KW-0460">Magnesium</keyword>
<dbReference type="FunFam" id="2.40.33.10:FF:000001">
    <property type="entry name" value="Pyruvate kinase"/>
    <property type="match status" value="1"/>
</dbReference>
<dbReference type="InterPro" id="IPR040442">
    <property type="entry name" value="Pyrv_kinase-like_dom_sf"/>
</dbReference>
<dbReference type="EMBL" id="PGCK01000002">
    <property type="protein sequence ID" value="MCD1293820.1"/>
    <property type="molecule type" value="Genomic_DNA"/>
</dbReference>
<dbReference type="SUPFAM" id="SSF50800">
    <property type="entry name" value="PK beta-barrel domain-like"/>
    <property type="match status" value="1"/>
</dbReference>
<dbReference type="PRINTS" id="PR01050">
    <property type="entry name" value="PYRUVTKNASE"/>
</dbReference>
<evidence type="ECO:0000256" key="16">
    <source>
        <dbReference type="NCBIfam" id="TIGR01064"/>
    </source>
</evidence>
<evidence type="ECO:0000313" key="21">
    <source>
        <dbReference type="EMBL" id="MCD1293820.1"/>
    </source>
</evidence>
<dbReference type="InterPro" id="IPR015806">
    <property type="entry name" value="Pyrv_Knase_insert_dom_sf"/>
</dbReference>
<dbReference type="InterPro" id="IPR011037">
    <property type="entry name" value="Pyrv_Knase-like_insert_dom_sf"/>
</dbReference>
<dbReference type="Gene3D" id="3.20.20.60">
    <property type="entry name" value="Phosphoenolpyruvate-binding domains"/>
    <property type="match status" value="1"/>
</dbReference>
<comment type="caution">
    <text evidence="21">The sequence shown here is derived from an EMBL/GenBank/DDBJ whole genome shotgun (WGS) entry which is preliminary data.</text>
</comment>
<protein>
    <recommendedName>
        <fullName evidence="6 16">Pyruvate kinase</fullName>
        <ecNumber evidence="6 16">2.7.1.40</ecNumber>
    </recommendedName>
</protein>
<dbReference type="InterPro" id="IPR018209">
    <property type="entry name" value="Pyrv_Knase_AS"/>
</dbReference>
<dbReference type="PANTHER" id="PTHR11817">
    <property type="entry name" value="PYRUVATE KINASE"/>
    <property type="match status" value="1"/>
</dbReference>
<dbReference type="InterPro" id="IPR036637">
    <property type="entry name" value="Phosphohistidine_dom_sf"/>
</dbReference>
<keyword evidence="11" id="KW-0067">ATP-binding</keyword>
<evidence type="ECO:0000256" key="7">
    <source>
        <dbReference type="ARBA" id="ARBA00022679"/>
    </source>
</evidence>
<dbReference type="SUPFAM" id="SSF52935">
    <property type="entry name" value="PK C-terminal domain-like"/>
    <property type="match status" value="1"/>
</dbReference>
<dbReference type="Gene3D" id="3.40.1380.20">
    <property type="entry name" value="Pyruvate kinase, C-terminal domain"/>
    <property type="match status" value="1"/>
</dbReference>
<dbReference type="AlphaFoldDB" id="A0AAP2W444"/>
<keyword evidence="14 17" id="KW-0324">Glycolysis</keyword>
<dbReference type="Proteomes" id="UP001320159">
    <property type="component" value="Unassembled WGS sequence"/>
</dbReference>
<proteinExistence type="inferred from homology"/>
<keyword evidence="8" id="KW-0479">Metal-binding</keyword>
<feature type="domain" description="PEP-utilising enzyme mobile" evidence="19">
    <location>
        <begin position="500"/>
        <end position="571"/>
    </location>
</feature>
<evidence type="ECO:0000256" key="3">
    <source>
        <dbReference type="ARBA" id="ARBA00004997"/>
    </source>
</evidence>
<dbReference type="InterPro" id="IPR001697">
    <property type="entry name" value="Pyr_Knase"/>
</dbReference>
<evidence type="ECO:0000256" key="17">
    <source>
        <dbReference type="RuleBase" id="RU000504"/>
    </source>
</evidence>
<comment type="catalytic activity">
    <reaction evidence="17">
        <text>pyruvate + ATP = phosphoenolpyruvate + ADP + H(+)</text>
        <dbReference type="Rhea" id="RHEA:18157"/>
        <dbReference type="ChEBI" id="CHEBI:15361"/>
        <dbReference type="ChEBI" id="CHEBI:15378"/>
        <dbReference type="ChEBI" id="CHEBI:30616"/>
        <dbReference type="ChEBI" id="CHEBI:58702"/>
        <dbReference type="ChEBI" id="CHEBI:456216"/>
        <dbReference type="EC" id="2.7.1.40"/>
    </reaction>
</comment>
<dbReference type="GO" id="GO:0000287">
    <property type="term" value="F:magnesium ion binding"/>
    <property type="evidence" value="ECO:0007669"/>
    <property type="project" value="UniProtKB-UniRule"/>
</dbReference>
<dbReference type="Pfam" id="PF00391">
    <property type="entry name" value="PEP-utilizers"/>
    <property type="match status" value="1"/>
</dbReference>
<keyword evidence="13" id="KW-0630">Potassium</keyword>
<dbReference type="FunFam" id="3.20.20.60:FF:000025">
    <property type="entry name" value="Pyruvate kinase"/>
    <property type="match status" value="1"/>
</dbReference>
<comment type="cofactor">
    <cofactor evidence="2">
        <name>K(+)</name>
        <dbReference type="ChEBI" id="CHEBI:29103"/>
    </cofactor>
</comment>
<dbReference type="GO" id="GO:0004743">
    <property type="term" value="F:pyruvate kinase activity"/>
    <property type="evidence" value="ECO:0007669"/>
    <property type="project" value="UniProtKB-UniRule"/>
</dbReference>
<feature type="domain" description="Pyruvate kinase C-terminal" evidence="20">
    <location>
        <begin position="354"/>
        <end position="467"/>
    </location>
</feature>
<evidence type="ECO:0000259" key="20">
    <source>
        <dbReference type="Pfam" id="PF02887"/>
    </source>
</evidence>
<keyword evidence="10 17" id="KW-0418">Kinase</keyword>
<comment type="similarity">
    <text evidence="4">In the C-terminal section; belongs to the PEP-utilizing enzyme family.</text>
</comment>
<dbReference type="Gene3D" id="3.50.30.10">
    <property type="entry name" value="Phosphohistidine domain"/>
    <property type="match status" value="1"/>
</dbReference>
<dbReference type="SUPFAM" id="SSF51621">
    <property type="entry name" value="Phosphoenolpyruvate/pyruvate domain"/>
    <property type="match status" value="1"/>
</dbReference>
<dbReference type="NCBIfam" id="NF004491">
    <property type="entry name" value="PRK05826.1"/>
    <property type="match status" value="1"/>
</dbReference>
<gene>
    <name evidence="21" type="primary">pyk</name>
    <name evidence="21" type="ORF">CUJ83_02260</name>
</gene>
<feature type="domain" description="Pyruvate kinase barrel" evidence="18">
    <location>
        <begin position="1"/>
        <end position="321"/>
    </location>
</feature>
<dbReference type="NCBIfam" id="NF004978">
    <property type="entry name" value="PRK06354.1"/>
    <property type="match status" value="1"/>
</dbReference>
<dbReference type="InterPro" id="IPR015813">
    <property type="entry name" value="Pyrv/PenolPyrv_kinase-like_dom"/>
</dbReference>
<accession>A0AAP2W444</accession>
<dbReference type="Pfam" id="PF02887">
    <property type="entry name" value="PK_C"/>
    <property type="match status" value="1"/>
</dbReference>
<evidence type="ECO:0000259" key="19">
    <source>
        <dbReference type="Pfam" id="PF00391"/>
    </source>
</evidence>
<name>A0AAP2W444_9EURY</name>
<evidence type="ECO:0000256" key="14">
    <source>
        <dbReference type="ARBA" id="ARBA00023152"/>
    </source>
</evidence>
<evidence type="ECO:0000256" key="9">
    <source>
        <dbReference type="ARBA" id="ARBA00022741"/>
    </source>
</evidence>
<dbReference type="RefSeq" id="WP_230740206.1">
    <property type="nucleotide sequence ID" value="NZ_PGCK01000002.1"/>
</dbReference>
<dbReference type="InterPro" id="IPR015793">
    <property type="entry name" value="Pyrv_Knase_brl"/>
</dbReference>
<dbReference type="NCBIfam" id="TIGR01064">
    <property type="entry name" value="pyruv_kin"/>
    <property type="match status" value="1"/>
</dbReference>
<dbReference type="InterPro" id="IPR015795">
    <property type="entry name" value="Pyrv_Knase_C"/>
</dbReference>
<dbReference type="Gene3D" id="2.40.33.10">
    <property type="entry name" value="PK beta-barrel domain-like"/>
    <property type="match status" value="1"/>
</dbReference>
<evidence type="ECO:0000256" key="6">
    <source>
        <dbReference type="ARBA" id="ARBA00012142"/>
    </source>
</evidence>
<evidence type="ECO:0000256" key="2">
    <source>
        <dbReference type="ARBA" id="ARBA00001958"/>
    </source>
</evidence>
<dbReference type="InterPro" id="IPR008279">
    <property type="entry name" value="PEP-util_enz_mobile_dom"/>
</dbReference>
<evidence type="ECO:0000256" key="15">
    <source>
        <dbReference type="ARBA" id="ARBA00023317"/>
    </source>
</evidence>
<evidence type="ECO:0000256" key="13">
    <source>
        <dbReference type="ARBA" id="ARBA00022958"/>
    </source>
</evidence>
<evidence type="ECO:0000256" key="11">
    <source>
        <dbReference type="ARBA" id="ARBA00022840"/>
    </source>
</evidence>
<dbReference type="SUPFAM" id="SSF52009">
    <property type="entry name" value="Phosphohistidine domain"/>
    <property type="match status" value="1"/>
</dbReference>
<evidence type="ECO:0000256" key="10">
    <source>
        <dbReference type="ARBA" id="ARBA00022777"/>
    </source>
</evidence>